<protein>
    <submittedName>
        <fullName evidence="3">Tpr domain containing protein</fullName>
    </submittedName>
</protein>
<dbReference type="InterPro" id="IPR019734">
    <property type="entry name" value="TPR_rpt"/>
</dbReference>
<feature type="compositionally biased region" description="Polar residues" evidence="2">
    <location>
        <begin position="253"/>
        <end position="263"/>
    </location>
</feature>
<dbReference type="Gene3D" id="1.25.40.10">
    <property type="entry name" value="Tetratricopeptide repeat domain"/>
    <property type="match status" value="1"/>
</dbReference>
<name>A0A078A4H0_STYLE</name>
<dbReference type="EMBL" id="CCKQ01005227">
    <property type="protein sequence ID" value="CDW76388.1"/>
    <property type="molecule type" value="Genomic_DNA"/>
</dbReference>
<evidence type="ECO:0000313" key="4">
    <source>
        <dbReference type="Proteomes" id="UP000039865"/>
    </source>
</evidence>
<sequence length="579" mass="66257">MQANVAFNYLKKALDLEIQSKQDSMNSCLQKSENVLQKLKQIPVQAQGDSGSDQSDQIQRDSYVRNVYTTMTIALYNLGVEHEYLNEYSQAIEYFNRAQYITQEILDRDPQMTKVISEGLNSVLLKQQKKMISNNQYGNKQGSNSPVRLMIDMNSSRFAPIDSKRSTTQLETTYKFMNRRDNITNSSISSGTSRLNQSIREQVNQAYGGQTLKQSTLNGNFQQMPSINKIAQNQTKLQFEQQQRKAISNLRNLPSQNTQSPLKSTHYGLEENRNNNRRGGGGSNVSNAINKIQRERNLNLLQKINQDFSLPNIQHNNEKKNSMNHSYLTALLNQESEVQSMASQNEFMASSQNSNYQSFGKTSNMIQAQNPQNQKFVANSGNAKYNQFSRQLNKISPLRSHQQIAPIQNKPQGNFFAQKKYESQEFHPEKTSVTFGVQDNDSKSQSKPNSVQQYDRFTMQQNNIYFQSKNPSVNFYNQSEPEEHKMQLAIKNINVKLGDLQAKLQSYKATNDMILEVDNEVSFRNNSTSRSIIINKKLSLTLNNNERILVEKTNNNDTTDEQQSVNFDQLSYVSSEAQL</sequence>
<reference evidence="3 4" key="1">
    <citation type="submission" date="2014-06" db="EMBL/GenBank/DDBJ databases">
        <authorList>
            <person name="Swart Estienne"/>
        </authorList>
    </citation>
    <scope>NUCLEOTIDE SEQUENCE [LARGE SCALE GENOMIC DNA]</scope>
    <source>
        <strain evidence="3 4">130c</strain>
    </source>
</reference>
<dbReference type="InParanoid" id="A0A078A4H0"/>
<evidence type="ECO:0000313" key="3">
    <source>
        <dbReference type="EMBL" id="CDW76388.1"/>
    </source>
</evidence>
<gene>
    <name evidence="3" type="primary">Contig13408.g14318</name>
    <name evidence="3" type="ORF">STYLEM_5388</name>
</gene>
<evidence type="ECO:0000256" key="1">
    <source>
        <dbReference type="PROSITE-ProRule" id="PRU00339"/>
    </source>
</evidence>
<dbReference type="SMART" id="SM00028">
    <property type="entry name" value="TPR"/>
    <property type="match status" value="1"/>
</dbReference>
<feature type="region of interest" description="Disordered" evidence="2">
    <location>
        <begin position="253"/>
        <end position="284"/>
    </location>
</feature>
<dbReference type="PROSITE" id="PS50005">
    <property type="entry name" value="TPR"/>
    <property type="match status" value="1"/>
</dbReference>
<feature type="repeat" description="TPR" evidence="1">
    <location>
        <begin position="72"/>
        <end position="105"/>
    </location>
</feature>
<evidence type="ECO:0000256" key="2">
    <source>
        <dbReference type="SAM" id="MobiDB-lite"/>
    </source>
</evidence>
<dbReference type="InterPro" id="IPR011990">
    <property type="entry name" value="TPR-like_helical_dom_sf"/>
</dbReference>
<dbReference type="Proteomes" id="UP000039865">
    <property type="component" value="Unassembled WGS sequence"/>
</dbReference>
<keyword evidence="1" id="KW-0802">TPR repeat</keyword>
<proteinExistence type="predicted"/>
<accession>A0A078A4H0</accession>
<dbReference type="AlphaFoldDB" id="A0A078A4H0"/>
<organism evidence="3 4">
    <name type="scientific">Stylonychia lemnae</name>
    <name type="common">Ciliate</name>
    <dbReference type="NCBI Taxonomy" id="5949"/>
    <lineage>
        <taxon>Eukaryota</taxon>
        <taxon>Sar</taxon>
        <taxon>Alveolata</taxon>
        <taxon>Ciliophora</taxon>
        <taxon>Intramacronucleata</taxon>
        <taxon>Spirotrichea</taxon>
        <taxon>Stichotrichia</taxon>
        <taxon>Sporadotrichida</taxon>
        <taxon>Oxytrichidae</taxon>
        <taxon>Stylonychinae</taxon>
        <taxon>Stylonychia</taxon>
    </lineage>
</organism>
<keyword evidence="4" id="KW-1185">Reference proteome</keyword>